<dbReference type="AlphaFoldDB" id="A0AAV5UAA6"/>
<sequence>RMYDKSGSYIRTELDRDSMSNIATILLLCASSSSTDMKKFALQINRDIPEALTTDPSTAAEFFKKLLDDSNKDIRDAAITSYWTASKRYDYDLQLQCALYPIIMTEVRKRMRVPFL</sequence>
<name>A0AAV5UAA6_9BILA</name>
<organism evidence="1 2">
    <name type="scientific">Pristionchus entomophagus</name>
    <dbReference type="NCBI Taxonomy" id="358040"/>
    <lineage>
        <taxon>Eukaryota</taxon>
        <taxon>Metazoa</taxon>
        <taxon>Ecdysozoa</taxon>
        <taxon>Nematoda</taxon>
        <taxon>Chromadorea</taxon>
        <taxon>Rhabditida</taxon>
        <taxon>Rhabditina</taxon>
        <taxon>Diplogasteromorpha</taxon>
        <taxon>Diplogasteroidea</taxon>
        <taxon>Neodiplogasteridae</taxon>
        <taxon>Pristionchus</taxon>
    </lineage>
</organism>
<reference evidence="1" key="1">
    <citation type="submission" date="2023-10" db="EMBL/GenBank/DDBJ databases">
        <title>Genome assembly of Pristionchus species.</title>
        <authorList>
            <person name="Yoshida K."/>
            <person name="Sommer R.J."/>
        </authorList>
    </citation>
    <scope>NUCLEOTIDE SEQUENCE</scope>
    <source>
        <strain evidence="1">RS0144</strain>
    </source>
</reference>
<dbReference type="EMBL" id="BTSX01000006">
    <property type="protein sequence ID" value="GMT03373.1"/>
    <property type="molecule type" value="Genomic_DNA"/>
</dbReference>
<evidence type="ECO:0000313" key="1">
    <source>
        <dbReference type="EMBL" id="GMT03373.1"/>
    </source>
</evidence>
<proteinExistence type="predicted"/>
<gene>
    <name evidence="1" type="ORF">PENTCL1PPCAC_25547</name>
</gene>
<evidence type="ECO:0000313" key="2">
    <source>
        <dbReference type="Proteomes" id="UP001432027"/>
    </source>
</evidence>
<feature type="non-terminal residue" evidence="1">
    <location>
        <position position="1"/>
    </location>
</feature>
<keyword evidence="2" id="KW-1185">Reference proteome</keyword>
<evidence type="ECO:0008006" key="3">
    <source>
        <dbReference type="Google" id="ProtNLM"/>
    </source>
</evidence>
<dbReference type="Proteomes" id="UP001432027">
    <property type="component" value="Unassembled WGS sequence"/>
</dbReference>
<comment type="caution">
    <text evidence="1">The sequence shown here is derived from an EMBL/GenBank/DDBJ whole genome shotgun (WGS) entry which is preliminary data.</text>
</comment>
<protein>
    <recommendedName>
        <fullName evidence="3">Vitellogenin domain-containing protein</fullName>
    </recommendedName>
</protein>
<accession>A0AAV5UAA6</accession>